<accession>A0ABX7BZL0</accession>
<feature type="domain" description="Lysozyme inhibitor LprI-like N-terminal" evidence="2">
    <location>
        <begin position="30"/>
        <end position="117"/>
    </location>
</feature>
<dbReference type="PANTHER" id="PTHR37549:SF1">
    <property type="entry name" value="LIPOPROTEIN LPRI"/>
    <property type="match status" value="1"/>
</dbReference>
<dbReference type="Gene3D" id="1.20.1270.180">
    <property type="match status" value="1"/>
</dbReference>
<evidence type="ECO:0000256" key="1">
    <source>
        <dbReference type="SAM" id="SignalP"/>
    </source>
</evidence>
<evidence type="ECO:0000259" key="2">
    <source>
        <dbReference type="Pfam" id="PF07007"/>
    </source>
</evidence>
<dbReference type="Gene3D" id="3.90.640.20">
    <property type="entry name" value="Heat-shock cognate protein, ATPase"/>
    <property type="match status" value="1"/>
</dbReference>
<sequence length="351" mass="38601">MSANRILFAAALLLGSATSLPVAAASFDCAAANTPFEHAICDVGELSAADERLAKSFATATGGLTKESVVLMRGDQRAWLDYAQRACTDDAEPLTRGSYPEAGGSCLVEKFNARSSALEQSRMIDGHRFFIKTFYAALPDPNEVDNPDSYWKVASYEAVLPQLDADDAWAKGFNRFVLDEAARNTETISMIGAGNIADLDASSDNSLNIEVKELGGTSRITLEVGTYWYGHGAAHGNWSISYLHYLTKEERGLRAEDVFAGDDWQVVLRDAAWAQLQTEHSEWLQVESPDDIAELVVNPSRWDLSNDYGLVIQFQPYEVSAYAYGAPTVTIPWEKLDAIKAETQDQVRWGY</sequence>
<reference evidence="4 5" key="1">
    <citation type="submission" date="2021-01" db="EMBL/GenBank/DDBJ databases">
        <title>Genome seq and assembly of Devosia sp. G19.</title>
        <authorList>
            <person name="Chhetri G."/>
        </authorList>
    </citation>
    <scope>NUCLEOTIDE SEQUENCE [LARGE SCALE GENOMIC DNA]</scope>
    <source>
        <strain evidence="4 5">G19</strain>
    </source>
</reference>
<dbReference type="InterPro" id="IPR009739">
    <property type="entry name" value="LprI-like_N"/>
</dbReference>
<dbReference type="RefSeq" id="WP_201660072.1">
    <property type="nucleotide sequence ID" value="NZ_CP068047.1"/>
</dbReference>
<dbReference type="Proteomes" id="UP000595460">
    <property type="component" value="Chromosome"/>
</dbReference>
<keyword evidence="5" id="KW-1185">Reference proteome</keyword>
<gene>
    <name evidence="4" type="ORF">JI749_04965</name>
</gene>
<dbReference type="EMBL" id="CP068047">
    <property type="protein sequence ID" value="QQR36973.1"/>
    <property type="molecule type" value="Genomic_DNA"/>
</dbReference>
<feature type="domain" description="DUF3298" evidence="3">
    <location>
        <begin position="257"/>
        <end position="334"/>
    </location>
</feature>
<dbReference type="InterPro" id="IPR052755">
    <property type="entry name" value="Lysozyme_Inhibitor_LprI"/>
</dbReference>
<dbReference type="Pfam" id="PF07007">
    <property type="entry name" value="LprI"/>
    <property type="match status" value="1"/>
</dbReference>
<evidence type="ECO:0000313" key="5">
    <source>
        <dbReference type="Proteomes" id="UP000595460"/>
    </source>
</evidence>
<feature type="chain" id="PRO_5045186929" evidence="1">
    <location>
        <begin position="25"/>
        <end position="351"/>
    </location>
</feature>
<dbReference type="InterPro" id="IPR037126">
    <property type="entry name" value="PdaC/RsiV-like_sf"/>
</dbReference>
<feature type="signal peptide" evidence="1">
    <location>
        <begin position="1"/>
        <end position="24"/>
    </location>
</feature>
<dbReference type="Pfam" id="PF11738">
    <property type="entry name" value="DUF3298"/>
    <property type="match status" value="1"/>
</dbReference>
<protein>
    <submittedName>
        <fullName evidence="4">DUF3298 domain-containing protein</fullName>
    </submittedName>
</protein>
<evidence type="ECO:0000313" key="4">
    <source>
        <dbReference type="EMBL" id="QQR36973.1"/>
    </source>
</evidence>
<keyword evidence="1" id="KW-0732">Signal</keyword>
<name>A0ABX7BZL0_9HYPH</name>
<dbReference type="PANTHER" id="PTHR37549">
    <property type="entry name" value="LIPOPROTEIN LPRI"/>
    <property type="match status" value="1"/>
</dbReference>
<organism evidence="4 5">
    <name type="scientific">Devosia oryziradicis</name>
    <dbReference type="NCBI Taxonomy" id="2801335"/>
    <lineage>
        <taxon>Bacteria</taxon>
        <taxon>Pseudomonadati</taxon>
        <taxon>Pseudomonadota</taxon>
        <taxon>Alphaproteobacteria</taxon>
        <taxon>Hyphomicrobiales</taxon>
        <taxon>Devosiaceae</taxon>
        <taxon>Devosia</taxon>
    </lineage>
</organism>
<proteinExistence type="predicted"/>
<dbReference type="InterPro" id="IPR021729">
    <property type="entry name" value="DUF3298"/>
</dbReference>
<evidence type="ECO:0000259" key="3">
    <source>
        <dbReference type="Pfam" id="PF11738"/>
    </source>
</evidence>